<organism evidence="1 2">
    <name type="scientific">Alkalibacillus filiformis</name>
    <dbReference type="NCBI Taxonomy" id="200990"/>
    <lineage>
        <taxon>Bacteria</taxon>
        <taxon>Bacillati</taxon>
        <taxon>Bacillota</taxon>
        <taxon>Bacilli</taxon>
        <taxon>Bacillales</taxon>
        <taxon>Bacillaceae</taxon>
        <taxon>Alkalibacillus</taxon>
    </lineage>
</organism>
<reference evidence="1 2" key="1">
    <citation type="submission" date="2023-07" db="EMBL/GenBank/DDBJ databases">
        <title>Genomic Encyclopedia of Type Strains, Phase IV (KMG-IV): sequencing the most valuable type-strain genomes for metagenomic binning, comparative biology and taxonomic classification.</title>
        <authorList>
            <person name="Goeker M."/>
        </authorList>
    </citation>
    <scope>NUCLEOTIDE SEQUENCE [LARGE SCALE GENOMIC DNA]</scope>
    <source>
        <strain evidence="1 2">DSM 15448</strain>
    </source>
</reference>
<gene>
    <name evidence="1" type="ORF">J2R98_000302</name>
</gene>
<name>A0ABU0DQ86_9BACI</name>
<dbReference type="RefSeq" id="WP_307065407.1">
    <property type="nucleotide sequence ID" value="NZ_JAUSUP010000001.1"/>
</dbReference>
<accession>A0ABU0DQ86</accession>
<dbReference type="EMBL" id="JAUSUP010000001">
    <property type="protein sequence ID" value="MDQ0350499.1"/>
    <property type="molecule type" value="Genomic_DNA"/>
</dbReference>
<keyword evidence="2" id="KW-1185">Reference proteome</keyword>
<protein>
    <submittedName>
        <fullName evidence="1">Uncharacterized protein</fullName>
    </submittedName>
</protein>
<sequence>MQELCIHSFVIRYHQAQLGESPHIKVKVVNVQSDTETYFDSLYDAYQYMEKVISE</sequence>
<proteinExistence type="predicted"/>
<comment type="caution">
    <text evidence="1">The sequence shown here is derived from an EMBL/GenBank/DDBJ whole genome shotgun (WGS) entry which is preliminary data.</text>
</comment>
<evidence type="ECO:0000313" key="2">
    <source>
        <dbReference type="Proteomes" id="UP001236723"/>
    </source>
</evidence>
<dbReference type="Proteomes" id="UP001236723">
    <property type="component" value="Unassembled WGS sequence"/>
</dbReference>
<evidence type="ECO:0000313" key="1">
    <source>
        <dbReference type="EMBL" id="MDQ0350499.1"/>
    </source>
</evidence>